<dbReference type="InterPro" id="IPR014031">
    <property type="entry name" value="Ketoacyl_synth_C"/>
</dbReference>
<dbReference type="EMBL" id="LT598482">
    <property type="protein sequence ID" value="SCU86343.1"/>
    <property type="molecule type" value="Genomic_DNA"/>
</dbReference>
<evidence type="ECO:0000256" key="5">
    <source>
        <dbReference type="ARBA" id="ARBA00022832"/>
    </source>
</evidence>
<dbReference type="GO" id="GO:0004316">
    <property type="term" value="F:3-oxoacyl-[acyl-carrier-protein] reductase (NADPH) activity"/>
    <property type="evidence" value="ECO:0007669"/>
    <property type="project" value="UniProtKB-EC"/>
</dbReference>
<dbReference type="GO" id="GO:0004312">
    <property type="term" value="F:fatty acid synthase activity"/>
    <property type="evidence" value="ECO:0007669"/>
    <property type="project" value="InterPro"/>
</dbReference>
<keyword evidence="6" id="KW-0443">Lipid metabolism</keyword>
<dbReference type="InterPro" id="IPR018201">
    <property type="entry name" value="Ketoacyl_synth_AS"/>
</dbReference>
<dbReference type="Proteomes" id="UP000191144">
    <property type="component" value="Chromosome D"/>
</dbReference>
<evidence type="ECO:0000256" key="7">
    <source>
        <dbReference type="ARBA" id="ARBA00049541"/>
    </source>
</evidence>
<organism evidence="12 13">
    <name type="scientific">Lachancea meyersii CBS 8951</name>
    <dbReference type="NCBI Taxonomy" id="1266667"/>
    <lineage>
        <taxon>Eukaryota</taxon>
        <taxon>Fungi</taxon>
        <taxon>Dikarya</taxon>
        <taxon>Ascomycota</taxon>
        <taxon>Saccharomycotina</taxon>
        <taxon>Saccharomycetes</taxon>
        <taxon>Saccharomycetales</taxon>
        <taxon>Saccharomycetaceae</taxon>
        <taxon>Lachancea</taxon>
    </lineage>
</organism>
<evidence type="ECO:0000256" key="10">
    <source>
        <dbReference type="PIRSR" id="PIRSR000454-4"/>
    </source>
</evidence>
<dbReference type="GO" id="GO:0042759">
    <property type="term" value="P:long-chain fatty acid biosynthetic process"/>
    <property type="evidence" value="ECO:0007669"/>
    <property type="project" value="UniProtKB-UniRule"/>
</dbReference>
<dbReference type="Pfam" id="PF00109">
    <property type="entry name" value="ketoacyl-synt"/>
    <property type="match status" value="1"/>
</dbReference>
<dbReference type="Gene3D" id="3.90.25.70">
    <property type="match status" value="1"/>
</dbReference>
<evidence type="ECO:0000259" key="11">
    <source>
        <dbReference type="PROSITE" id="PS52004"/>
    </source>
</evidence>
<dbReference type="SUPFAM" id="SSF53901">
    <property type="entry name" value="Thiolase-like"/>
    <property type="match status" value="2"/>
</dbReference>
<dbReference type="InterPro" id="IPR014030">
    <property type="entry name" value="Ketoacyl_synth_N"/>
</dbReference>
<keyword evidence="5" id="KW-0276">Fatty acid metabolism</keyword>
<evidence type="ECO:0000313" key="12">
    <source>
        <dbReference type="EMBL" id="SCU86343.1"/>
    </source>
</evidence>
<dbReference type="Pfam" id="PF02801">
    <property type="entry name" value="Ketoacyl-synt_C"/>
    <property type="match status" value="1"/>
</dbReference>
<feature type="active site" description="For beta-ketoacyl synthase activity" evidence="9">
    <location>
        <position position="1316"/>
    </location>
</feature>
<comment type="catalytic activity">
    <reaction evidence="8">
        <text>a (3R)-hydroxyacyl-[ACP] + NADP(+) = a 3-oxoacyl-[ACP] + NADPH + H(+)</text>
        <dbReference type="Rhea" id="RHEA:17397"/>
        <dbReference type="Rhea" id="RHEA-COMP:9916"/>
        <dbReference type="Rhea" id="RHEA-COMP:9945"/>
        <dbReference type="ChEBI" id="CHEBI:15378"/>
        <dbReference type="ChEBI" id="CHEBI:57783"/>
        <dbReference type="ChEBI" id="CHEBI:58349"/>
        <dbReference type="ChEBI" id="CHEBI:78776"/>
        <dbReference type="ChEBI" id="CHEBI:78827"/>
        <dbReference type="EC" id="1.1.1.100"/>
    </reaction>
</comment>
<evidence type="ECO:0000256" key="6">
    <source>
        <dbReference type="ARBA" id="ARBA00023160"/>
    </source>
</evidence>
<dbReference type="InterPro" id="IPR020841">
    <property type="entry name" value="PKS_Beta-ketoAc_synthase_dom"/>
</dbReference>
<dbReference type="InterPro" id="IPR041550">
    <property type="entry name" value="FASI_helical"/>
</dbReference>
<dbReference type="FunFam" id="3.90.25.70:FF:000001">
    <property type="entry name" value="Fatty acid synthase subunit alpha"/>
    <property type="match status" value="1"/>
</dbReference>
<dbReference type="InterPro" id="IPR016035">
    <property type="entry name" value="Acyl_Trfase/lysoPLipase"/>
</dbReference>
<dbReference type="InterPro" id="IPR040899">
    <property type="entry name" value="Fas_alpha_ACP"/>
</dbReference>
<dbReference type="OrthoDB" id="4251012at2759"/>
<dbReference type="EC" id="2.3.1.41" evidence="8"/>
<gene>
    <name evidence="12" type="ORF">LAME_0D05732G</name>
</gene>
<keyword evidence="6" id="KW-0444">Lipid biosynthesis</keyword>
<dbReference type="EC" id="2.3.1.86" evidence="8"/>
<dbReference type="PROSITE" id="PS00606">
    <property type="entry name" value="KS3_1"/>
    <property type="match status" value="1"/>
</dbReference>
<dbReference type="GO" id="GO:0005835">
    <property type="term" value="C:fatty acid synthase complex"/>
    <property type="evidence" value="ECO:0007669"/>
    <property type="project" value="InterPro"/>
</dbReference>
<evidence type="ECO:0000313" key="13">
    <source>
        <dbReference type="Proteomes" id="UP000191144"/>
    </source>
</evidence>
<dbReference type="PANTHER" id="PTHR10982">
    <property type="entry name" value="MALONYL COA-ACYL CARRIER PROTEIN TRANSACYLASE"/>
    <property type="match status" value="1"/>
</dbReference>
<evidence type="ECO:0000256" key="1">
    <source>
        <dbReference type="ARBA" id="ARBA00007485"/>
    </source>
</evidence>
<dbReference type="InterPro" id="IPR050830">
    <property type="entry name" value="Fungal_FAS"/>
</dbReference>
<dbReference type="SUPFAM" id="SSF52151">
    <property type="entry name" value="FabD/lysophospholipase-like"/>
    <property type="match status" value="1"/>
</dbReference>
<keyword evidence="2 8" id="KW-0596">Phosphopantetheine</keyword>
<dbReference type="PIRSF" id="PIRSF000454">
    <property type="entry name" value="FAS_yeast_alpha"/>
    <property type="match status" value="1"/>
</dbReference>
<comment type="catalytic activity">
    <reaction evidence="7 8">
        <text>a fatty acyl-[ACP] + malonyl-[ACP] + H(+) = a 3-oxoacyl-[ACP] + holo-[ACP] + CO2</text>
        <dbReference type="Rhea" id="RHEA:22836"/>
        <dbReference type="Rhea" id="RHEA-COMP:9623"/>
        <dbReference type="Rhea" id="RHEA-COMP:9685"/>
        <dbReference type="Rhea" id="RHEA-COMP:9916"/>
        <dbReference type="Rhea" id="RHEA-COMP:14125"/>
        <dbReference type="ChEBI" id="CHEBI:15378"/>
        <dbReference type="ChEBI" id="CHEBI:16526"/>
        <dbReference type="ChEBI" id="CHEBI:64479"/>
        <dbReference type="ChEBI" id="CHEBI:78449"/>
        <dbReference type="ChEBI" id="CHEBI:78776"/>
        <dbReference type="ChEBI" id="CHEBI:138651"/>
        <dbReference type="EC" id="2.3.1.41"/>
    </reaction>
</comment>
<name>A0A1G4J8N6_9SACH</name>
<dbReference type="Gene3D" id="3.40.47.10">
    <property type="match status" value="1"/>
</dbReference>
<dbReference type="InterPro" id="IPR026025">
    <property type="entry name" value="FAS_alpha_yeast"/>
</dbReference>
<evidence type="ECO:0000256" key="9">
    <source>
        <dbReference type="PIRSR" id="PIRSR000454-1"/>
    </source>
</evidence>
<comment type="similarity">
    <text evidence="1 8">Belongs to the thiolase-like superfamily. Fungal fatty acid synthetase subunit alpha family.</text>
</comment>
<dbReference type="PROSITE" id="PS52004">
    <property type="entry name" value="KS3_2"/>
    <property type="match status" value="1"/>
</dbReference>
<protein>
    <recommendedName>
        <fullName evidence="8">Fatty acid synthase subunit alpha</fullName>
        <ecNumber evidence="8">2.3.1.86</ecNumber>
    </recommendedName>
    <domain>
        <recommendedName>
            <fullName evidence="8">3-oxoacyl-[acyl-carrier-protein] reductase</fullName>
            <ecNumber evidence="8">1.1.1.100</ecNumber>
        </recommendedName>
    </domain>
    <domain>
        <recommendedName>
            <fullName evidence="8">3-oxoacyl-[acyl-carrier-protein] synthase</fullName>
            <ecNumber evidence="8">2.3.1.41</ecNumber>
        </recommendedName>
    </domain>
</protein>
<dbReference type="GO" id="GO:0004315">
    <property type="term" value="F:3-oxoacyl-[acyl-carrier-protein] synthase activity"/>
    <property type="evidence" value="ECO:0007669"/>
    <property type="project" value="UniProtKB-EC"/>
</dbReference>
<reference evidence="13" key="1">
    <citation type="submission" date="2016-03" db="EMBL/GenBank/DDBJ databases">
        <authorList>
            <person name="Devillers Hugo."/>
        </authorList>
    </citation>
    <scope>NUCLEOTIDE SEQUENCE [LARGE SCALE GENOMIC DNA]</scope>
</reference>
<keyword evidence="13" id="KW-1185">Reference proteome</keyword>
<dbReference type="GO" id="GO:0004321">
    <property type="term" value="F:fatty-acyl-CoA synthase activity"/>
    <property type="evidence" value="ECO:0007669"/>
    <property type="project" value="UniProtKB-EC"/>
</dbReference>
<keyword evidence="4 8" id="KW-0808">Transferase</keyword>
<proteinExistence type="inferred from homology"/>
<keyword evidence="6" id="KW-0275">Fatty acid biosynthesis</keyword>
<sequence length="1725" mass="192039">MKPETENELCHILLTELLAYQFAWPVRWIETQDVLLNQFQAERLIEIGPQPILANMAKRTLGQAANYENATSIAARRQVLSVATSMDEITYRYDPPVKDEATGGAGALEEPARTKIDVCAMVESVNIDVNQPAQQAAQTSLQQFADAPGITPDLALRFLISRKMNNFDIQSLPVDKSIKEICNGKSTLQNEIVGDLGKEFPELQSAHQIEEMPINSISKEAALSCEPPNEFGPLTVDAVSKFMPRKFAGDLCSLSNVKQYLKTTWNVQTSSGILLFMASADLKERLSTEEETKRFIDESCAAYAKMCNVNLTVRSSKASGPDGGIPAEDSEAEKIKVVDIENYLAFESDLLQLHNQQHQILTQHLKTSDGKSEIDMLKAKLAKMEGKLSAIEEEFGADLINNSLQQSFSPLKIRNFDSAWNWARQSILMLLQAAHREPQRLAQILNPTIVQNIANRADASVIRIIQYSLNNNDYDPVVKRTFEKVISFCLQEISKSPLYRVKNFDSTQSRLLCHSQNSTQYIKEISLATAASTTEPSSFSTRLNSDMSSYYKIEKQLFQVYSKIIQYSLTSNNSPSSIRSQFETVYEQLLIFLRNSDHVASFFRGIVNEAVRSVNKTLITTKDDDLDVVINDSEILSSDDEDEDPKHAEKNQVAPNVKIPTGIVPFLHLKKRSNVSGEWNYDKQLTQTYLNNLARIAQNGISFFNKRTLIFATDAKDKIALEVIRALLQAGSIVVIASERFDRETCEIFQKCYQNYGATGSELTVLPLNMSSRIDVSRFSAHLFSKVGDIDFFLPLHVRTTPGSILDYTSGAELAHRSSSVNLLRFLGSIVREKRLLGIETRPTHVLLPLSPNHANVYEKSNFRDTFMALVLQKWYDEDWSAELSICGCVYGWTHDDDGDVIAQGLERMGIRTFANKEMAFNMLGLLTYDVVFNSQDSPLIADLNGGLQTLPNLSSLVAKLKHDFQSREKIEEAVSNQHLSDKKLLGYSSVQYTEVKPRGTGHLQFPALLPYNELSDKFHGENLAGLLDLSSVVVVTGFGELGPWGSARTRWEIEKNETFSLEGCIEMAAIMGMIEYSKIDDGKGWVDCETREPVEEFEIKEKYESRIQEHCGIRFVEPELFQGYDPHKKQFLHEIVLTHDLSPVTMSLEQAEQYKLLHEDKVEIYPANNESECRIKFLKGCCLMIPKAIKSDRFVAGQIPTGWDPASFGIPDDIVSQVDPVTLYALVATAEALITSGIKDPYEFYKYVHVSEVGNCSGSGLGGMKSHREMQKNRFKDQDVQSDILPETFANVTAAWINMLLLSSSGPIKTPVGACATAVESLENAVETILSKKARICIAGGCDDFEEHIAHEFGNMGATSNSAMELERGREPSEMCRPATSTRNGFMESQGAGMQILMSADLAIEMGVPIYGVVAMASTASDKIGKSLPAPGQGILTCARQTNAKPTRESPKLSAKYRQHQLSQRLTEIKQWAETEIAEGMDADFVDQLAKTQREEAKKHWGNTFWHNDSSISPIKGCLATFGLTIDDLAVASCHGTSTKANEKNESQILNTMMTHLGRTEGNPVLTVFQKYLTGHPKGAAGAWMANGVLQYMQDGLVPGNRNADNIDKEFAQHDHLIYPSENLNVGTIRAACLTSFGFGQKGSMAVMVNPNFALAALSGQQYQEYTTKVTKRAREAQRHFSDALINHTICSIKSRSPFSDKDEENVYLDPSSRADDTLKISIT</sequence>
<evidence type="ECO:0000256" key="3">
    <source>
        <dbReference type="ARBA" id="ARBA00022553"/>
    </source>
</evidence>
<dbReference type="InterPro" id="IPR016039">
    <property type="entry name" value="Thiolase-like"/>
</dbReference>
<feature type="domain" description="Ketosynthase family 3 (KS3)" evidence="11">
    <location>
        <begin position="1131"/>
        <end position="1651"/>
    </location>
</feature>
<dbReference type="Pfam" id="PF18314">
    <property type="entry name" value="FAS_I_H"/>
    <property type="match status" value="1"/>
</dbReference>
<dbReference type="CDD" id="cd00828">
    <property type="entry name" value="elong_cond_enzymes"/>
    <property type="match status" value="1"/>
</dbReference>
<dbReference type="PANTHER" id="PTHR10982:SF21">
    <property type="entry name" value="FATTY ACID SYNTHASE SUBUNIT BETA"/>
    <property type="match status" value="1"/>
</dbReference>
<keyword evidence="3" id="KW-0597">Phosphoprotein</keyword>
<evidence type="ECO:0000256" key="4">
    <source>
        <dbReference type="ARBA" id="ARBA00022679"/>
    </source>
</evidence>
<evidence type="ECO:0000256" key="8">
    <source>
        <dbReference type="PIRNR" id="PIRNR000454"/>
    </source>
</evidence>
<dbReference type="EC" id="1.1.1.100" evidence="8"/>
<dbReference type="GO" id="GO:0008897">
    <property type="term" value="F:holo-[acyl-carrier-protein] synthase activity"/>
    <property type="evidence" value="ECO:0007669"/>
    <property type="project" value="InterPro"/>
</dbReference>
<evidence type="ECO:0000256" key="2">
    <source>
        <dbReference type="ARBA" id="ARBA00022450"/>
    </source>
</evidence>
<dbReference type="Gene3D" id="3.30.70.2490">
    <property type="match status" value="1"/>
</dbReference>
<dbReference type="Pfam" id="PF18325">
    <property type="entry name" value="Fas_alpha_ACP"/>
    <property type="match status" value="1"/>
</dbReference>
<accession>A0A1G4J8N6</accession>
<dbReference type="Gene3D" id="6.10.140.1410">
    <property type="match status" value="1"/>
</dbReference>
<dbReference type="InterPro" id="IPR047224">
    <property type="entry name" value="FAS_alpha_su_C"/>
</dbReference>
<dbReference type="Gene3D" id="3.40.50.720">
    <property type="entry name" value="NAD(P)-binding Rossmann-like Domain"/>
    <property type="match status" value="1"/>
</dbReference>
<feature type="modified residue" description="O-(pantetheine 4'-phosphoryl)serine" evidence="10">
    <location>
        <position position="186"/>
    </location>
</feature>